<dbReference type="Proteomes" id="UP001454489">
    <property type="component" value="Unassembled WGS sequence"/>
</dbReference>
<sequence length="201" mass="22862">MVPVVLITFILFLAYYAYRRKQIDKVNTQKESDFWQRENDANSTRKQDITNLDYIQIPVDTFPIGAYPNEGYEETEQQLLALSEQKILNLTGISNTDLKLQYGVSNLAILSDCDERFTTLVRLLTDYAKGLAEHAHIDDAIRVLEFGVSIKSDVTENYTLLAGLYQEKGETAKISDLIESADSLNSLSKDTIRKKLREILS</sequence>
<evidence type="ECO:0000313" key="2">
    <source>
        <dbReference type="Proteomes" id="UP001454489"/>
    </source>
</evidence>
<keyword evidence="2" id="KW-1185">Reference proteome</keyword>
<evidence type="ECO:0008006" key="3">
    <source>
        <dbReference type="Google" id="ProtNLM"/>
    </source>
</evidence>
<name>A0ABV1HGP5_9FIRM</name>
<gene>
    <name evidence="1" type="ORF">WMO43_11560</name>
</gene>
<protein>
    <recommendedName>
        <fullName evidence="3">Tetratricopeptide repeat protein</fullName>
    </recommendedName>
</protein>
<organism evidence="1 2">
    <name type="scientific">Maccoyibacter intestinihominis</name>
    <dbReference type="NCBI Taxonomy" id="3133499"/>
    <lineage>
        <taxon>Bacteria</taxon>
        <taxon>Bacillati</taxon>
        <taxon>Bacillota</taxon>
        <taxon>Clostridia</taxon>
        <taxon>Lachnospirales</taxon>
        <taxon>Lachnospiraceae</taxon>
        <taxon>Maccoyibacter</taxon>
    </lineage>
</organism>
<comment type="caution">
    <text evidence="1">The sequence shown here is derived from an EMBL/GenBank/DDBJ whole genome shotgun (WGS) entry which is preliminary data.</text>
</comment>
<accession>A0ABV1HGP5</accession>
<reference evidence="1 2" key="1">
    <citation type="submission" date="2024-03" db="EMBL/GenBank/DDBJ databases">
        <title>Human intestinal bacterial collection.</title>
        <authorList>
            <person name="Pauvert C."/>
            <person name="Hitch T.C.A."/>
            <person name="Clavel T."/>
        </authorList>
    </citation>
    <scope>NUCLEOTIDE SEQUENCE [LARGE SCALE GENOMIC DNA]</scope>
    <source>
        <strain evidence="1 2">CLA-AA-H185</strain>
    </source>
</reference>
<dbReference type="RefSeq" id="WP_177962385.1">
    <property type="nucleotide sequence ID" value="NZ_JBBMEX010000013.1"/>
</dbReference>
<evidence type="ECO:0000313" key="1">
    <source>
        <dbReference type="EMBL" id="MEQ2558497.1"/>
    </source>
</evidence>
<proteinExistence type="predicted"/>
<dbReference type="EMBL" id="JBBMEX010000013">
    <property type="protein sequence ID" value="MEQ2558497.1"/>
    <property type="molecule type" value="Genomic_DNA"/>
</dbReference>